<dbReference type="Gene3D" id="3.30.830.10">
    <property type="entry name" value="Metalloenzyme, LuxS/M16 peptidase-like"/>
    <property type="match status" value="2"/>
</dbReference>
<dbReference type="Pfam" id="PF05193">
    <property type="entry name" value="Peptidase_M16_C"/>
    <property type="match status" value="1"/>
</dbReference>
<dbReference type="InterPro" id="IPR011249">
    <property type="entry name" value="Metalloenz_LuxS/M16"/>
</dbReference>
<evidence type="ECO:0000313" key="4">
    <source>
        <dbReference type="EMBL" id="HIT73997.1"/>
    </source>
</evidence>
<name>A0A9D1KLR0_9ACTN</name>
<dbReference type="PANTHER" id="PTHR11851:SF224">
    <property type="entry name" value="PROCESSING PROTEASE"/>
    <property type="match status" value="1"/>
</dbReference>
<dbReference type="InterPro" id="IPR011765">
    <property type="entry name" value="Pept_M16_N"/>
</dbReference>
<evidence type="ECO:0000259" key="3">
    <source>
        <dbReference type="Pfam" id="PF05193"/>
    </source>
</evidence>
<evidence type="ECO:0000256" key="1">
    <source>
        <dbReference type="SAM" id="MobiDB-lite"/>
    </source>
</evidence>
<dbReference type="PANTHER" id="PTHR11851">
    <property type="entry name" value="METALLOPROTEASE"/>
    <property type="match status" value="1"/>
</dbReference>
<dbReference type="SUPFAM" id="SSF63411">
    <property type="entry name" value="LuxS/MPP-like metallohydrolase"/>
    <property type="match status" value="2"/>
</dbReference>
<sequence>MTSPQLTGADRPEVADPPPWSFPLPQHHRLSNGIPVVLHHLPGQHVISTTVLIDHSLANEPAEHEGITAMAARLLTEGTQAHPGERFAELLDNNGAAMGHQLSTDGLQILMDVPTTNLAPALDLVAEAVLGPELSPGDVNRHKELRLAEIAQLEAHSAGLASREFRRRVLSDTDRAGRPNGGDRDQVASLTPELVRDWADSLLRPEHTTIVIGGDLGATEADRDALLALLEARFGTWTGPHAPITHPDLHPGRPGCTVIDRPGAVQADLRIGGWGIDRSDPRWPGIRVASHAVGGGFNSRLNTVLREEKGFTYGIRLGFTPQRSGGWFTTSGSFRTEVVGEAMSLAREILAAPDDITAAEVVDAQRYLTGITALQYATADAVVDQTSLQLMMGLPDDYLTRAQEALVAVDADAATTAYREIVDPDRLTCVIVGDAEALVPQLTDAGFDPQVA</sequence>
<reference evidence="4" key="2">
    <citation type="journal article" date="2021" name="PeerJ">
        <title>Extensive microbial diversity within the chicken gut microbiome revealed by metagenomics and culture.</title>
        <authorList>
            <person name="Gilroy R."/>
            <person name="Ravi A."/>
            <person name="Getino M."/>
            <person name="Pursley I."/>
            <person name="Horton D.L."/>
            <person name="Alikhan N.F."/>
            <person name="Baker D."/>
            <person name="Gharbi K."/>
            <person name="Hall N."/>
            <person name="Watson M."/>
            <person name="Adriaenssens E.M."/>
            <person name="Foster-Nyarko E."/>
            <person name="Jarju S."/>
            <person name="Secka A."/>
            <person name="Antonio M."/>
            <person name="Oren A."/>
            <person name="Chaudhuri R.R."/>
            <person name="La Ragione R."/>
            <person name="Hildebrand F."/>
            <person name="Pallen M.J."/>
        </authorList>
    </citation>
    <scope>NUCLEOTIDE SEQUENCE</scope>
    <source>
        <strain evidence="4">ChiGjej1B1-24693</strain>
    </source>
</reference>
<dbReference type="Pfam" id="PF00675">
    <property type="entry name" value="Peptidase_M16"/>
    <property type="match status" value="1"/>
</dbReference>
<evidence type="ECO:0000313" key="5">
    <source>
        <dbReference type="Proteomes" id="UP000886842"/>
    </source>
</evidence>
<dbReference type="Proteomes" id="UP000886842">
    <property type="component" value="Unassembled WGS sequence"/>
</dbReference>
<feature type="domain" description="Peptidase M16 C-terminal" evidence="3">
    <location>
        <begin position="189"/>
        <end position="365"/>
    </location>
</feature>
<dbReference type="GO" id="GO:0046872">
    <property type="term" value="F:metal ion binding"/>
    <property type="evidence" value="ECO:0007669"/>
    <property type="project" value="InterPro"/>
</dbReference>
<feature type="domain" description="Peptidase M16 N-terminal" evidence="2">
    <location>
        <begin position="36"/>
        <end position="157"/>
    </location>
</feature>
<reference evidence="4" key="1">
    <citation type="submission" date="2020-10" db="EMBL/GenBank/DDBJ databases">
        <authorList>
            <person name="Gilroy R."/>
        </authorList>
    </citation>
    <scope>NUCLEOTIDE SEQUENCE</scope>
    <source>
        <strain evidence="4">ChiGjej1B1-24693</strain>
    </source>
</reference>
<organism evidence="4 5">
    <name type="scientific">Candidatus Avipropionibacterium avicola</name>
    <dbReference type="NCBI Taxonomy" id="2840701"/>
    <lineage>
        <taxon>Bacteria</taxon>
        <taxon>Bacillati</taxon>
        <taxon>Actinomycetota</taxon>
        <taxon>Actinomycetes</taxon>
        <taxon>Propionibacteriales</taxon>
        <taxon>Propionibacteriaceae</taxon>
        <taxon>Propionibacteriaceae incertae sedis</taxon>
        <taxon>Candidatus Avipropionibacterium</taxon>
    </lineage>
</organism>
<dbReference type="InterPro" id="IPR050361">
    <property type="entry name" value="MPP/UQCRC_Complex"/>
</dbReference>
<comment type="caution">
    <text evidence="4">The sequence shown here is derived from an EMBL/GenBank/DDBJ whole genome shotgun (WGS) entry which is preliminary data.</text>
</comment>
<protein>
    <submittedName>
        <fullName evidence="4">Insulinase family protein</fullName>
    </submittedName>
</protein>
<gene>
    <name evidence="4" type="ORF">IAA98_00250</name>
</gene>
<feature type="region of interest" description="Disordered" evidence="1">
    <location>
        <begin position="1"/>
        <end position="22"/>
    </location>
</feature>
<accession>A0A9D1KLR0</accession>
<dbReference type="AlphaFoldDB" id="A0A9D1KLR0"/>
<proteinExistence type="predicted"/>
<evidence type="ECO:0000259" key="2">
    <source>
        <dbReference type="Pfam" id="PF00675"/>
    </source>
</evidence>
<dbReference type="EMBL" id="DVLP01000008">
    <property type="protein sequence ID" value="HIT73997.1"/>
    <property type="molecule type" value="Genomic_DNA"/>
</dbReference>
<dbReference type="InterPro" id="IPR007863">
    <property type="entry name" value="Peptidase_M16_C"/>
</dbReference>